<keyword evidence="2 4" id="KW-0378">Hydrolase</keyword>
<dbReference type="InterPro" id="IPR052349">
    <property type="entry name" value="Metallo-hydrolase_Enzymes"/>
</dbReference>
<evidence type="ECO:0000313" key="4">
    <source>
        <dbReference type="EMBL" id="QXJ27861.1"/>
    </source>
</evidence>
<dbReference type="EMBL" id="CP077717">
    <property type="protein sequence ID" value="QXJ27861.1"/>
    <property type="molecule type" value="Genomic_DNA"/>
</dbReference>
<protein>
    <submittedName>
        <fullName evidence="4">Cytosine deaminase</fullName>
        <ecNumber evidence="4">3.5.4.1</ecNumber>
    </submittedName>
</protein>
<evidence type="ECO:0000256" key="1">
    <source>
        <dbReference type="ARBA" id="ARBA00022723"/>
    </source>
</evidence>
<dbReference type="AlphaFoldDB" id="A0A8F5BM68"/>
<dbReference type="OrthoDB" id="42542at2157"/>
<feature type="domain" description="Amidohydrolase 3" evidence="3">
    <location>
        <begin position="125"/>
        <end position="392"/>
    </location>
</feature>
<dbReference type="GeneID" id="65562328"/>
<organism evidence="4 5">
    <name type="scientific">Saccharolobus shibatae (strain ATCC 51178 / DSM 5389 / JCM 8931 / NBRC 15437 / B12)</name>
    <name type="common">Sulfolobus shibatae</name>
    <dbReference type="NCBI Taxonomy" id="523848"/>
    <lineage>
        <taxon>Archaea</taxon>
        <taxon>Thermoproteota</taxon>
        <taxon>Thermoprotei</taxon>
        <taxon>Sulfolobales</taxon>
        <taxon>Sulfolobaceae</taxon>
        <taxon>Saccharolobus</taxon>
    </lineage>
</organism>
<dbReference type="CDD" id="cd01293">
    <property type="entry name" value="Bact_CD"/>
    <property type="match status" value="1"/>
</dbReference>
<sequence>MITIRNARLLDGRIVDIGIEDERISCLGECRGNDELIDAEKKLVIPPYFNMHFHLDSAFTKAVNRSGTLWEGIRIWQDMRNKISEDEVIRNALTAVKLFVAYGTLWIRTHVDITERSFKLLRAINRVKEESKDIVDIQITAFPQDGIFTEKGNDELLRKALENGVDNVGLIPHNEISREDGFRSIKFAFELAKDYNKDVDGHVDETDDPNSRYLEVLVKETIENKWEGRVTAGHVTAMHSWDSAYRFRILPYVAKAGITVIPNPLINVVLQGRFDGYPKRRGMAPIKEMLNANVNVALGHDCIMDPWYPLGIGNMLQVLFMAIHLDQMMGFEELISSINLITFNGAKAWRVKNYGIKIGNEADLLVTDADDVIDLIRFMSPPRFVIRKGKVIAKEGKYVLFKGKWEKLTSSTS</sequence>
<dbReference type="Pfam" id="PF07969">
    <property type="entry name" value="Amidohydro_3"/>
    <property type="match status" value="1"/>
</dbReference>
<evidence type="ECO:0000259" key="3">
    <source>
        <dbReference type="Pfam" id="PF07969"/>
    </source>
</evidence>
<dbReference type="EC" id="3.5.4.1" evidence="4"/>
<dbReference type="InterPro" id="IPR013108">
    <property type="entry name" value="Amidohydro_3"/>
</dbReference>
<name>A0A8F5BM68_SACSH</name>
<gene>
    <name evidence="4" type="ORF">J5U23_00729</name>
</gene>
<dbReference type="PANTHER" id="PTHR32027">
    <property type="entry name" value="CYTOSINE DEAMINASE"/>
    <property type="match status" value="1"/>
</dbReference>
<dbReference type="GO" id="GO:0004131">
    <property type="term" value="F:cytosine deaminase activity"/>
    <property type="evidence" value="ECO:0007669"/>
    <property type="project" value="UniProtKB-EC"/>
</dbReference>
<keyword evidence="1" id="KW-0479">Metal-binding</keyword>
<evidence type="ECO:0000256" key="2">
    <source>
        <dbReference type="ARBA" id="ARBA00022801"/>
    </source>
</evidence>
<dbReference type="GO" id="GO:0046872">
    <property type="term" value="F:metal ion binding"/>
    <property type="evidence" value="ECO:0007669"/>
    <property type="project" value="UniProtKB-KW"/>
</dbReference>
<reference evidence="4" key="1">
    <citation type="journal article" date="2021" name="Environ. Microbiol.">
        <title>New insights into the diversity and evolution of the archaeal mobilome from three complete genomes of Saccharolobus shibatae.</title>
        <authorList>
            <person name="Medvedeva S."/>
            <person name="Brandt D."/>
            <person name="Cvirkaite-Krupovic V."/>
            <person name="Liu Y."/>
            <person name="Severinov K."/>
            <person name="Ishino S."/>
            <person name="Ishino Y."/>
            <person name="Prangishvili D."/>
            <person name="Kalinowski J."/>
            <person name="Krupovic M."/>
        </authorList>
    </citation>
    <scope>NUCLEOTIDE SEQUENCE</scope>
    <source>
        <strain evidence="4">B12</strain>
    </source>
</reference>
<dbReference type="KEGG" id="sshi:J5U23_00729"/>
<dbReference type="RefSeq" id="WP_218267009.1">
    <property type="nucleotide sequence ID" value="NZ_CP077717.1"/>
</dbReference>
<dbReference type="Proteomes" id="UP000694018">
    <property type="component" value="Chromosome"/>
</dbReference>
<dbReference type="PANTHER" id="PTHR32027:SF0">
    <property type="entry name" value="CYTOSINE DEAMINASE"/>
    <property type="match status" value="1"/>
</dbReference>
<evidence type="ECO:0000313" key="5">
    <source>
        <dbReference type="Proteomes" id="UP000694018"/>
    </source>
</evidence>
<accession>A0A8F5BM68</accession>
<proteinExistence type="predicted"/>
<dbReference type="FunFam" id="3.20.20.140:FF:000019">
    <property type="entry name" value="Cytosine deaminase"/>
    <property type="match status" value="1"/>
</dbReference>